<reference evidence="5 6" key="1">
    <citation type="submission" date="2018-01" db="EMBL/GenBank/DDBJ databases">
        <title>A novel member of the phylum Bacteroidetes isolated from glacier ice.</title>
        <authorList>
            <person name="Liu Q."/>
            <person name="Xin Y.-H."/>
        </authorList>
    </citation>
    <scope>NUCLEOTIDE SEQUENCE [LARGE SCALE GENOMIC DNA]</scope>
    <source>
        <strain evidence="5 6">RB1R16</strain>
    </source>
</reference>
<keyword evidence="2" id="KW-0472">Membrane</keyword>
<dbReference type="GO" id="GO:0030246">
    <property type="term" value="F:carbohydrate binding"/>
    <property type="evidence" value="ECO:0007669"/>
    <property type="project" value="InterPro"/>
</dbReference>
<dbReference type="Proteomes" id="UP000239872">
    <property type="component" value="Unassembled WGS sequence"/>
</dbReference>
<sequence>MLMLCSAAYAQKGKKYGTVKGKLINAATKAAFSELNVSVPTIKAFTISTGDGSFVINELPYGSYDIVIAGEYAVSKTVKVNVNSENVDAGTIEITPSSTKTEMENQIPTIAVDDATGVDADDDNNNSDNGQNMMGYFTPAQDQFLFNTTRTFGSYRFRPRGINVGETQFNGFDIRDVARGWSSFAAFGGLNDVLRSRNVVYGIKPADFSFGAPNGSTNYIDATAASQRKGTSVSYAASNRSYRNRLMVTHNSGLLKNGWAYSLSFSKRWAQEGYYDGTFYNGYSFFGSASKTFKKGILSLTTIGSPTSRGLVSTAIEETYELAGDHKYNPSWGYQNNGADKRSGRTSYVFQPITVANYTHNFSDRTRWNTSLGYQFGQNTRGGIDFYNGYNPAPDYYRNLPGYYINGILTPNPTVAAAVTAQYEANPNQMQIQWDNLYQANYMNFRTIENANGSGSSVTGLQSIYVFSNQVDNMNKFSFNSTIDHSVNEHLNVQGGIKVMKQSDEFYKEVTDLMGGDYYVNFNQFAAQASPGNANVIQNDLNHINQIIKKGDKYGYDYTLNMLESHVWAQGVYNVKQFNFFAAVDLGNTSFSRDGKTKSGIFPGDSYGKSDDHSFMTFAGKGGIRYQPNAKNVFFANASIGQYAPNVHNTFISERTRNTAVNNPVVALSSGLEAGYQFKSTAFVATFTGYVNDVTNATTITRFFNDDPDIQSYVNYVMQNVATRSIGGELSLSYKINESFTLNGNAAVGQTFYTNRPTVSIYQDNNPAATITSKTVYIENFYVASGPQSVYTAGLTYRPGYNTRLGFNVNYMDRNYVGINPERRTTLAVDMVDRGSAQWDAITAQEKLPSAFTVDVNAGKTWNSSKWTKRVLKKGSTLALNVSVSNLLNNTDIKLIGYEQLRYDYKYNNANKFPNKYTYAMGLNFLAGLSLRF</sequence>
<organism evidence="5 6">
    <name type="scientific">Flavipsychrobacter stenotrophus</name>
    <dbReference type="NCBI Taxonomy" id="2077091"/>
    <lineage>
        <taxon>Bacteria</taxon>
        <taxon>Pseudomonadati</taxon>
        <taxon>Bacteroidota</taxon>
        <taxon>Chitinophagia</taxon>
        <taxon>Chitinophagales</taxon>
        <taxon>Chitinophagaceae</taxon>
        <taxon>Flavipsychrobacter</taxon>
    </lineage>
</organism>
<dbReference type="GO" id="GO:0009279">
    <property type="term" value="C:cell outer membrane"/>
    <property type="evidence" value="ECO:0007669"/>
    <property type="project" value="UniProtKB-SubCell"/>
</dbReference>
<evidence type="ECO:0000256" key="2">
    <source>
        <dbReference type="ARBA" id="ARBA00023136"/>
    </source>
</evidence>
<evidence type="ECO:0000256" key="1">
    <source>
        <dbReference type="ARBA" id="ARBA00004442"/>
    </source>
</evidence>
<gene>
    <name evidence="5" type="ORF">CJD36_006005</name>
</gene>
<dbReference type="SUPFAM" id="SSF56935">
    <property type="entry name" value="Porins"/>
    <property type="match status" value="1"/>
</dbReference>
<name>A0A2S7SWQ7_9BACT</name>
<evidence type="ECO:0000256" key="3">
    <source>
        <dbReference type="ARBA" id="ARBA00023237"/>
    </source>
</evidence>
<dbReference type="SUPFAM" id="SSF49452">
    <property type="entry name" value="Starch-binding domain-like"/>
    <property type="match status" value="1"/>
</dbReference>
<accession>A0A2S7SWQ7</accession>
<comment type="subcellular location">
    <subcellularLocation>
        <location evidence="1">Cell outer membrane</location>
    </subcellularLocation>
</comment>
<dbReference type="InterPro" id="IPR036942">
    <property type="entry name" value="Beta-barrel_TonB_sf"/>
</dbReference>
<keyword evidence="3" id="KW-0998">Cell outer membrane</keyword>
<evidence type="ECO:0000313" key="5">
    <source>
        <dbReference type="EMBL" id="PQJ11353.1"/>
    </source>
</evidence>
<dbReference type="AlphaFoldDB" id="A0A2S7SWQ7"/>
<dbReference type="EMBL" id="PPSL01000002">
    <property type="protein sequence ID" value="PQJ11353.1"/>
    <property type="molecule type" value="Genomic_DNA"/>
</dbReference>
<feature type="domain" description="TonB-dependent receptor-like beta-barrel" evidence="4">
    <location>
        <begin position="361"/>
        <end position="887"/>
    </location>
</feature>
<keyword evidence="6" id="KW-1185">Reference proteome</keyword>
<dbReference type="Pfam" id="PF00593">
    <property type="entry name" value="TonB_dep_Rec_b-barrel"/>
    <property type="match status" value="1"/>
</dbReference>
<dbReference type="InterPro" id="IPR000531">
    <property type="entry name" value="Beta-barrel_TonB"/>
</dbReference>
<protein>
    <recommendedName>
        <fullName evidence="4">TonB-dependent receptor-like beta-barrel domain-containing protein</fullName>
    </recommendedName>
</protein>
<evidence type="ECO:0000313" key="6">
    <source>
        <dbReference type="Proteomes" id="UP000239872"/>
    </source>
</evidence>
<dbReference type="InterPro" id="IPR013784">
    <property type="entry name" value="Carb-bd-like_fold"/>
</dbReference>
<proteinExistence type="predicted"/>
<dbReference type="Gene3D" id="2.40.170.20">
    <property type="entry name" value="TonB-dependent receptor, beta-barrel domain"/>
    <property type="match status" value="1"/>
</dbReference>
<evidence type="ECO:0000259" key="4">
    <source>
        <dbReference type="Pfam" id="PF00593"/>
    </source>
</evidence>
<comment type="caution">
    <text evidence="5">The sequence shown here is derived from an EMBL/GenBank/DDBJ whole genome shotgun (WGS) entry which is preliminary data.</text>
</comment>